<keyword evidence="3" id="KW-1185">Reference proteome</keyword>
<reference evidence="2" key="1">
    <citation type="submission" date="2021-02" db="EMBL/GenBank/DDBJ databases">
        <authorList>
            <person name="Dougan E. K."/>
            <person name="Rhodes N."/>
            <person name="Thang M."/>
            <person name="Chan C."/>
        </authorList>
    </citation>
    <scope>NUCLEOTIDE SEQUENCE</scope>
</reference>
<gene>
    <name evidence="2" type="ORF">SNAT2548_LOCUS33505</name>
</gene>
<dbReference type="EMBL" id="CAJNDS010002761">
    <property type="protein sequence ID" value="CAE7587957.1"/>
    <property type="molecule type" value="Genomic_DNA"/>
</dbReference>
<name>A0A812UPI7_9DINO</name>
<sequence length="135" mass="15375">MSRARQFSLLCRTPVLILTCSGEPHVVSDSKPLSATPMQVDVSHTVRNVDEAKKGFLTRNWKTCKNDKEVSEWIEGLTLSKANRTKLATWTAHVQKWHSDSRRTRDSSSIRRVDLHQAQHRIGTVGQIHGYIEVE</sequence>
<dbReference type="Proteomes" id="UP000604046">
    <property type="component" value="Unassembled WGS sequence"/>
</dbReference>
<keyword evidence="1" id="KW-0732">Signal</keyword>
<proteinExistence type="predicted"/>
<protein>
    <submittedName>
        <fullName evidence="2">Uncharacterized protein</fullName>
    </submittedName>
</protein>
<evidence type="ECO:0000313" key="3">
    <source>
        <dbReference type="Proteomes" id="UP000604046"/>
    </source>
</evidence>
<evidence type="ECO:0000256" key="1">
    <source>
        <dbReference type="SAM" id="SignalP"/>
    </source>
</evidence>
<feature type="signal peptide" evidence="1">
    <location>
        <begin position="1"/>
        <end position="22"/>
    </location>
</feature>
<organism evidence="2 3">
    <name type="scientific">Symbiodinium natans</name>
    <dbReference type="NCBI Taxonomy" id="878477"/>
    <lineage>
        <taxon>Eukaryota</taxon>
        <taxon>Sar</taxon>
        <taxon>Alveolata</taxon>
        <taxon>Dinophyceae</taxon>
        <taxon>Suessiales</taxon>
        <taxon>Symbiodiniaceae</taxon>
        <taxon>Symbiodinium</taxon>
    </lineage>
</organism>
<evidence type="ECO:0000313" key="2">
    <source>
        <dbReference type="EMBL" id="CAE7587957.1"/>
    </source>
</evidence>
<comment type="caution">
    <text evidence="2">The sequence shown here is derived from an EMBL/GenBank/DDBJ whole genome shotgun (WGS) entry which is preliminary data.</text>
</comment>
<dbReference type="AlphaFoldDB" id="A0A812UPI7"/>
<accession>A0A812UPI7</accession>
<feature type="chain" id="PRO_5032784459" evidence="1">
    <location>
        <begin position="23"/>
        <end position="135"/>
    </location>
</feature>
<dbReference type="OrthoDB" id="485974at2759"/>